<dbReference type="Proteomes" id="UP000192693">
    <property type="component" value="Unassembled WGS sequence"/>
</dbReference>
<accession>A0ABX3RKL2</accession>
<keyword evidence="2" id="KW-1185">Reference proteome</keyword>
<evidence type="ECO:0000313" key="2">
    <source>
        <dbReference type="Proteomes" id="UP000192693"/>
    </source>
</evidence>
<name>A0ABX3RKL2_MYCAL</name>
<evidence type="ECO:0000313" key="1">
    <source>
        <dbReference type="EMBL" id="OQZ94645.1"/>
    </source>
</evidence>
<dbReference type="EMBL" id="MVHC01000026">
    <property type="protein sequence ID" value="OQZ94645.1"/>
    <property type="molecule type" value="Genomic_DNA"/>
</dbReference>
<protein>
    <submittedName>
        <fullName evidence="1">Uncharacterized protein</fullName>
    </submittedName>
</protein>
<proteinExistence type="predicted"/>
<gene>
    <name evidence="1" type="ORF">BST10_18020</name>
</gene>
<comment type="caution">
    <text evidence="1">The sequence shown here is derived from an EMBL/GenBank/DDBJ whole genome shotgun (WGS) entry which is preliminary data.</text>
</comment>
<reference evidence="1 2" key="1">
    <citation type="submission" date="2016-12" db="EMBL/GenBank/DDBJ databases">
        <title>The new phylogeny of genus Mycobacterium.</title>
        <authorList>
            <person name="Tortoli E."/>
            <person name="Trovato A."/>
            <person name="Cirillo D.M."/>
        </authorList>
    </citation>
    <scope>NUCLEOTIDE SEQUENCE [LARGE SCALE GENOMIC DNA]</scope>
    <source>
        <strain evidence="1 2">DSM 45454</strain>
    </source>
</reference>
<organism evidence="1 2">
    <name type="scientific">Mycolicibacter algericus DSM 45454</name>
    <dbReference type="NCBI Taxonomy" id="723879"/>
    <lineage>
        <taxon>Bacteria</taxon>
        <taxon>Bacillati</taxon>
        <taxon>Actinomycetota</taxon>
        <taxon>Actinomycetes</taxon>
        <taxon>Mycobacteriales</taxon>
        <taxon>Mycobacteriaceae</taxon>
        <taxon>Mycolicibacter</taxon>
    </lineage>
</organism>
<sequence length="91" mass="9898">MCEVLEHVHIVVSAGMVLDMEVEDRCGTAVADDDLALGWWRWIAAAPRPIFIRHVLNDDQAGLADLVVLALGLSCGGQSTAFRVSRPPFIL</sequence>